<gene>
    <name evidence="1" type="ORF">CSC3H3_06220</name>
</gene>
<evidence type="ECO:0000313" key="2">
    <source>
        <dbReference type="Proteomes" id="UP000233458"/>
    </source>
</evidence>
<organism evidence="1 2">
    <name type="scientific">Thalassospira marina</name>
    <dbReference type="NCBI Taxonomy" id="2048283"/>
    <lineage>
        <taxon>Bacteria</taxon>
        <taxon>Pseudomonadati</taxon>
        <taxon>Pseudomonadota</taxon>
        <taxon>Alphaproteobacteria</taxon>
        <taxon>Rhodospirillales</taxon>
        <taxon>Thalassospiraceae</taxon>
        <taxon>Thalassospira</taxon>
    </lineage>
</organism>
<dbReference type="EMBL" id="CP024199">
    <property type="protein sequence ID" value="AUG52354.1"/>
    <property type="molecule type" value="Genomic_DNA"/>
</dbReference>
<name>A0ABN5FHN6_9PROT</name>
<accession>A0ABN5FHN6</accession>
<reference evidence="1 2" key="1">
    <citation type="submission" date="2017-10" db="EMBL/GenBank/DDBJ databases">
        <title>Biodiversity and function of Thalassospira species in the particle-attached aromatic-hydrocarbon-degrading consortia from the surface seawater of the China South Sea.</title>
        <authorList>
            <person name="Dong C."/>
            <person name="Liu R."/>
            <person name="Shao Z."/>
        </authorList>
    </citation>
    <scope>NUCLEOTIDE SEQUENCE [LARGE SCALE GENOMIC DNA]</scope>
    <source>
        <strain evidence="1 2">CSC3H3</strain>
    </source>
</reference>
<sequence length="59" mass="6408">MAKPQFRNSIRKLGAFEIVQYPDALKDQETGNFADGPMIASIARAGKLAGMEPGQSDRI</sequence>
<dbReference type="RefSeq" id="WP_101284303.1">
    <property type="nucleotide sequence ID" value="NZ_CP024199.1"/>
</dbReference>
<protein>
    <submittedName>
        <fullName evidence="1">Uncharacterized protein</fullName>
    </submittedName>
</protein>
<evidence type="ECO:0000313" key="1">
    <source>
        <dbReference type="EMBL" id="AUG52354.1"/>
    </source>
</evidence>
<keyword evidence="2" id="KW-1185">Reference proteome</keyword>
<dbReference type="Proteomes" id="UP000233458">
    <property type="component" value="Chromosome"/>
</dbReference>
<proteinExistence type="predicted"/>